<dbReference type="InterPro" id="IPR020846">
    <property type="entry name" value="MFS_dom"/>
</dbReference>
<keyword evidence="10" id="KW-0769">Symport</keyword>
<feature type="transmembrane region" description="Helical" evidence="22">
    <location>
        <begin position="206"/>
        <end position="223"/>
    </location>
</feature>
<evidence type="ECO:0000256" key="6">
    <source>
        <dbReference type="ARBA" id="ARBA00022475"/>
    </source>
</evidence>
<keyword evidence="5" id="KW-0813">Transport</keyword>
<dbReference type="GeneID" id="102807668"/>
<evidence type="ECO:0000256" key="8">
    <source>
        <dbReference type="ARBA" id="ARBA00022692"/>
    </source>
</evidence>
<evidence type="ECO:0000313" key="25">
    <source>
        <dbReference type="RefSeq" id="XP_006811204.1"/>
    </source>
</evidence>
<dbReference type="InterPro" id="IPR011701">
    <property type="entry name" value="MFS"/>
</dbReference>
<dbReference type="PANTHER" id="PTHR23507:SF2">
    <property type="entry name" value="PROTON-COUPLED FOLATE TRANSPORTER"/>
    <property type="match status" value="1"/>
</dbReference>
<feature type="transmembrane region" description="Helical" evidence="22">
    <location>
        <begin position="419"/>
        <end position="438"/>
    </location>
</feature>
<evidence type="ECO:0000256" key="13">
    <source>
        <dbReference type="ARBA" id="ARBA00023136"/>
    </source>
</evidence>
<evidence type="ECO:0000256" key="7">
    <source>
        <dbReference type="ARBA" id="ARBA00022490"/>
    </source>
</evidence>
<organism evidence="24 25">
    <name type="scientific">Saccoglossus kowalevskii</name>
    <name type="common">Acorn worm</name>
    <dbReference type="NCBI Taxonomy" id="10224"/>
    <lineage>
        <taxon>Eukaryota</taxon>
        <taxon>Metazoa</taxon>
        <taxon>Hemichordata</taxon>
        <taxon>Enteropneusta</taxon>
        <taxon>Harrimaniidae</taxon>
        <taxon>Saccoglossus</taxon>
    </lineage>
</organism>
<proteinExistence type="predicted"/>
<evidence type="ECO:0000256" key="5">
    <source>
        <dbReference type="ARBA" id="ARBA00022448"/>
    </source>
</evidence>
<evidence type="ECO:0000256" key="11">
    <source>
        <dbReference type="ARBA" id="ARBA00022954"/>
    </source>
</evidence>
<keyword evidence="12 22" id="KW-1133">Transmembrane helix</keyword>
<keyword evidence="15" id="KW-0325">Glycoprotein</keyword>
<keyword evidence="11" id="KW-0290">Folate-binding</keyword>
<evidence type="ECO:0000256" key="22">
    <source>
        <dbReference type="SAM" id="Phobius"/>
    </source>
</evidence>
<feature type="domain" description="Major facilitator superfamily (MFS) profile" evidence="23">
    <location>
        <begin position="13"/>
        <end position="441"/>
    </location>
</feature>
<feature type="transmembrane region" description="Helical" evidence="22">
    <location>
        <begin position="297"/>
        <end position="318"/>
    </location>
</feature>
<name>A0ABM0LTW3_SACKO</name>
<dbReference type="Gene3D" id="1.20.1250.20">
    <property type="entry name" value="MFS general substrate transporter like domains"/>
    <property type="match status" value="1"/>
</dbReference>
<evidence type="ECO:0000256" key="9">
    <source>
        <dbReference type="ARBA" id="ARBA00022753"/>
    </source>
</evidence>
<dbReference type="InterPro" id="IPR036259">
    <property type="entry name" value="MFS_trans_sf"/>
</dbReference>
<keyword evidence="14" id="KW-1015">Disulfide bond</keyword>
<dbReference type="Pfam" id="PF07690">
    <property type="entry name" value="MFS_1"/>
    <property type="match status" value="1"/>
</dbReference>
<evidence type="ECO:0000256" key="3">
    <source>
        <dbReference type="ARBA" id="ARBA00004496"/>
    </source>
</evidence>
<evidence type="ECO:0000256" key="2">
    <source>
        <dbReference type="ARBA" id="ARBA00004424"/>
    </source>
</evidence>
<feature type="transmembrane region" description="Helical" evidence="22">
    <location>
        <begin position="142"/>
        <end position="162"/>
    </location>
</feature>
<reference evidence="25" key="1">
    <citation type="submission" date="2025-08" db="UniProtKB">
        <authorList>
            <consortium name="RefSeq"/>
        </authorList>
    </citation>
    <scope>IDENTIFICATION</scope>
    <source>
        <tissue evidence="25">Testes</tissue>
    </source>
</reference>
<evidence type="ECO:0000256" key="20">
    <source>
        <dbReference type="ARBA" id="ARBA00047769"/>
    </source>
</evidence>
<evidence type="ECO:0000256" key="16">
    <source>
        <dbReference type="ARBA" id="ARBA00036193"/>
    </source>
</evidence>
<feature type="transmembrane region" description="Helical" evidence="22">
    <location>
        <begin position="108"/>
        <end position="130"/>
    </location>
</feature>
<evidence type="ECO:0000256" key="14">
    <source>
        <dbReference type="ARBA" id="ARBA00023157"/>
    </source>
</evidence>
<feature type="transmembrane region" description="Helical" evidence="22">
    <location>
        <begin position="382"/>
        <end position="407"/>
    </location>
</feature>
<evidence type="ECO:0000313" key="24">
    <source>
        <dbReference type="Proteomes" id="UP000694865"/>
    </source>
</evidence>
<gene>
    <name evidence="25" type="primary">LOC102807668</name>
</gene>
<comment type="catalytic activity">
    <reaction evidence="16">
        <text>(6S)-5-methyl-5,6,7,8-tetrahydrofolate(in) + H(+)(in) = (6S)-5-methyl-5,6,7,8-tetrahydrofolate(out) + H(+)(out)</text>
        <dbReference type="Rhea" id="RHEA:70167"/>
        <dbReference type="ChEBI" id="CHEBI:15378"/>
        <dbReference type="ChEBI" id="CHEBI:18608"/>
    </reaction>
</comment>
<evidence type="ECO:0000256" key="18">
    <source>
        <dbReference type="ARBA" id="ARBA00040650"/>
    </source>
</evidence>
<dbReference type="PROSITE" id="PS50850">
    <property type="entry name" value="MFS"/>
    <property type="match status" value="1"/>
</dbReference>
<comment type="catalytic activity">
    <reaction evidence="21">
        <text>methotrexate(in) + H(+)(in) = methotrexate(out) + H(+)(out)</text>
        <dbReference type="Rhea" id="RHEA:70163"/>
        <dbReference type="ChEBI" id="CHEBI:15378"/>
        <dbReference type="ChEBI" id="CHEBI:50681"/>
    </reaction>
</comment>
<feature type="transmembrane region" description="Helical" evidence="22">
    <location>
        <begin position="74"/>
        <end position="96"/>
    </location>
</feature>
<evidence type="ECO:0000256" key="21">
    <source>
        <dbReference type="ARBA" id="ARBA00047850"/>
    </source>
</evidence>
<evidence type="ECO:0000256" key="15">
    <source>
        <dbReference type="ARBA" id="ARBA00023180"/>
    </source>
</evidence>
<evidence type="ECO:0000256" key="1">
    <source>
        <dbReference type="ARBA" id="ARBA00004337"/>
    </source>
</evidence>
<evidence type="ECO:0000259" key="23">
    <source>
        <dbReference type="PROSITE" id="PS50850"/>
    </source>
</evidence>
<keyword evidence="7" id="KW-0963">Cytoplasm</keyword>
<feature type="transmembrane region" description="Helical" evidence="22">
    <location>
        <begin position="259"/>
        <end position="285"/>
    </location>
</feature>
<evidence type="ECO:0000256" key="19">
    <source>
        <dbReference type="ARBA" id="ARBA00042514"/>
    </source>
</evidence>
<comment type="catalytic activity">
    <reaction evidence="20">
        <text>pemetrexed(in) + H(+)(in) = pemetrexed(out) + H(+)(out)</text>
        <dbReference type="Rhea" id="RHEA:70171"/>
        <dbReference type="ChEBI" id="CHEBI:15378"/>
        <dbReference type="ChEBI" id="CHEBI:63724"/>
    </reaction>
</comment>
<feature type="transmembrane region" description="Helical" evidence="22">
    <location>
        <begin position="18"/>
        <end position="37"/>
    </location>
</feature>
<keyword evidence="8 22" id="KW-0812">Transmembrane</keyword>
<keyword evidence="9" id="KW-0967">Endosome</keyword>
<sequence length="461" mass="50734">MAASIITTMRAVVNMEPVVFSIMFALSTTMTVRVQYIQNMVGNSYNYTRRNTSDCAVNTSDPNYKLGQIVNSEVSYWLLYFQALSAALTLFSGTLLGSYSERGGGRKVPLLIPLVGFTFYVFSSLVVMYFGLPLQYFFISEVIRGITGNVYTIFAMSCAYVSDISSKGSRTFRLIVLETFLFLGGTISQISTGYWIELQGFIPPTWLAYGLMIFSVFFVILWVDETMTIPKQTTWNIQKQFVDVARLFTKSTMNTSIELTLILLGMFVIFVVIGSSVSITMLYILNPPFCFTSVLVGYYQAILCLSNAIGLILGGKLLSCVLGDLGMAQTGLVSQGVSNVILALASSNAMIFIAGAAALFTSLSLPVLRSRLSKLYGPGKQAVLFTLLGCVQGLGECFAPLVFNSIYSATVEKMPSFVFYTYALILIVPASLIGMVQIRQYRQSRDIIEVPTINDDASNSW</sequence>
<evidence type="ECO:0000256" key="4">
    <source>
        <dbReference type="ARBA" id="ARBA00004554"/>
    </source>
</evidence>
<feature type="transmembrane region" description="Helical" evidence="22">
    <location>
        <begin position="174"/>
        <end position="194"/>
    </location>
</feature>
<accession>A0ABM0LTW3</accession>
<dbReference type="RefSeq" id="XP_006811204.1">
    <property type="nucleotide sequence ID" value="XM_006811141.1"/>
</dbReference>
<evidence type="ECO:0000256" key="12">
    <source>
        <dbReference type="ARBA" id="ARBA00022989"/>
    </source>
</evidence>
<evidence type="ECO:0000256" key="17">
    <source>
        <dbReference type="ARBA" id="ARBA00036250"/>
    </source>
</evidence>
<keyword evidence="13 22" id="KW-0472">Membrane</keyword>
<keyword evidence="24" id="KW-1185">Reference proteome</keyword>
<protein>
    <recommendedName>
        <fullName evidence="18">Proton-coupled folate transporter</fullName>
    </recommendedName>
    <alternativeName>
        <fullName evidence="19">Solute carrier family 46 member 1</fullName>
    </alternativeName>
</protein>
<dbReference type="Proteomes" id="UP000694865">
    <property type="component" value="Unplaced"/>
</dbReference>
<comment type="subcellular location">
    <subcellularLocation>
        <location evidence="2">Apical cell membrane</location>
        <topology evidence="2">Multi-pass membrane protein</topology>
    </subcellularLocation>
    <subcellularLocation>
        <location evidence="4">Basolateral cell membrane</location>
        <topology evidence="4">Multi-pass membrane protein</topology>
    </subcellularLocation>
    <subcellularLocation>
        <location evidence="3">Cytoplasm</location>
    </subcellularLocation>
    <subcellularLocation>
        <location evidence="1">Endosome membrane</location>
        <topology evidence="1">Multi-pass membrane protein</topology>
    </subcellularLocation>
</comment>
<evidence type="ECO:0000256" key="10">
    <source>
        <dbReference type="ARBA" id="ARBA00022847"/>
    </source>
</evidence>
<dbReference type="SUPFAM" id="SSF103473">
    <property type="entry name" value="MFS general substrate transporter"/>
    <property type="match status" value="1"/>
</dbReference>
<dbReference type="PANTHER" id="PTHR23507">
    <property type="entry name" value="ZGC:174356"/>
    <property type="match status" value="1"/>
</dbReference>
<comment type="catalytic activity">
    <reaction evidence="17">
        <text>folate(in) + H(+)(in) = folate(out) + H(+)(out)</text>
        <dbReference type="Rhea" id="RHEA:70159"/>
        <dbReference type="ChEBI" id="CHEBI:15378"/>
        <dbReference type="ChEBI" id="CHEBI:62501"/>
    </reaction>
</comment>
<keyword evidence="6" id="KW-1003">Cell membrane</keyword>